<proteinExistence type="predicted"/>
<dbReference type="EMBL" id="NIDN02000040">
    <property type="protein sequence ID" value="RLL99030.1"/>
    <property type="molecule type" value="Genomic_DNA"/>
</dbReference>
<protein>
    <recommendedName>
        <fullName evidence="13">RING-type domain-containing protein</fullName>
    </recommendedName>
</protein>
<accession>A0A3R7J6P2</accession>
<name>A0A3R7J6P2_9EURO</name>
<feature type="domain" description="RING-type" evidence="9">
    <location>
        <begin position="169"/>
        <end position="213"/>
    </location>
</feature>
<dbReference type="InterPro" id="IPR044066">
    <property type="entry name" value="TRIAD_supradom"/>
</dbReference>
<evidence type="ECO:0000256" key="6">
    <source>
        <dbReference type="ARBA" id="ARBA00022833"/>
    </source>
</evidence>
<dbReference type="SUPFAM" id="SSF57850">
    <property type="entry name" value="RING/U-box"/>
    <property type="match status" value="2"/>
</dbReference>
<evidence type="ECO:0000256" key="2">
    <source>
        <dbReference type="ARBA" id="ARBA00022723"/>
    </source>
</evidence>
<keyword evidence="5" id="KW-0833">Ubl conjugation pathway</keyword>
<keyword evidence="1" id="KW-0808">Transferase</keyword>
<evidence type="ECO:0000256" key="8">
    <source>
        <dbReference type="SAM" id="MobiDB-lite"/>
    </source>
</evidence>
<sequence>MDAASSAVILDILREDIRDTMDEAKGKQPAGRLSDEQLALHVWQQEVDNYNRSLEDERLARSIARAVVDDGVALTRAQQEELRASDDHRLALELSGQPVPPPQPHDQSVAVQLSEEKVKDFVDLTLADTDFDFFPARAASQHAQAESSRDAKRRCMIASLLNEEPRRECAVCTELVASMDTIPAPCHHIYCRTCAVRLFQDSMTDETLFPPRCCRKEIPLSLVSGFLGLARTQEFEEKAIEFTDPHRTYCSNASCSKYIFPCSVSSYIGTCSHCSSRTCMHCKRPAHEGVCPDPEDEELLQLAEREAWRRCFQCRNMIELGTGCNHITCRCGAEFCYTCGTNWRQCRCELWDENRLVDRARYLVDRGRDPAQPAQPARPEQVQEMGASAVAQDHHSSATSSAVEEGSSSFLPNHTVSETQPPSRPQTNPIDDLISQTPLVQALRRDPAYTESRPHLAMNPSLRPNHFVAGPNSGPGKITVPPYVWIANNKNPRTAAETTTTTTSRMVSVFHIGAQLCGHPGFVHGGLLTVMFDEAFARCVSTSFRSGLGMTANLNVDFRKPALPDRLYVLRAETVKVEGRKAWVEGTLSSLPPVGDASEPVMVAEGKALFVEPKFAESMVPLYRG</sequence>
<dbReference type="AlphaFoldDB" id="A0A3R7J6P2"/>
<keyword evidence="2" id="KW-0479">Metal-binding</keyword>
<dbReference type="PROSITE" id="PS51873">
    <property type="entry name" value="TRIAD"/>
    <property type="match status" value="1"/>
</dbReference>
<organism evidence="11 12">
    <name type="scientific">Aspergillus turcosus</name>
    <dbReference type="NCBI Taxonomy" id="1245748"/>
    <lineage>
        <taxon>Eukaryota</taxon>
        <taxon>Fungi</taxon>
        <taxon>Dikarya</taxon>
        <taxon>Ascomycota</taxon>
        <taxon>Pezizomycotina</taxon>
        <taxon>Eurotiomycetes</taxon>
        <taxon>Eurotiomycetidae</taxon>
        <taxon>Eurotiales</taxon>
        <taxon>Aspergillaceae</taxon>
        <taxon>Aspergillus</taxon>
        <taxon>Aspergillus subgen. Fumigati</taxon>
    </lineage>
</organism>
<dbReference type="OrthoDB" id="9977870at2759"/>
<dbReference type="CDD" id="cd22584">
    <property type="entry name" value="Rcat_RBR_unk"/>
    <property type="match status" value="1"/>
</dbReference>
<dbReference type="PROSITE" id="PS50089">
    <property type="entry name" value="ZF_RING_2"/>
    <property type="match status" value="1"/>
</dbReference>
<feature type="domain" description="RING-type" evidence="10">
    <location>
        <begin position="165"/>
        <end position="357"/>
    </location>
</feature>
<evidence type="ECO:0000256" key="7">
    <source>
        <dbReference type="PROSITE-ProRule" id="PRU00175"/>
    </source>
</evidence>
<evidence type="ECO:0000256" key="1">
    <source>
        <dbReference type="ARBA" id="ARBA00022679"/>
    </source>
</evidence>
<dbReference type="Proteomes" id="UP000215289">
    <property type="component" value="Unassembled WGS sequence"/>
</dbReference>
<gene>
    <name evidence="11" type="ORF">CFD26_106745</name>
</gene>
<evidence type="ECO:0008006" key="13">
    <source>
        <dbReference type="Google" id="ProtNLM"/>
    </source>
</evidence>
<feature type="compositionally biased region" description="Polar residues" evidence="8">
    <location>
        <begin position="397"/>
        <end position="431"/>
    </location>
</feature>
<evidence type="ECO:0000313" key="11">
    <source>
        <dbReference type="EMBL" id="RLL99030.1"/>
    </source>
</evidence>
<keyword evidence="3" id="KW-0677">Repeat</keyword>
<evidence type="ECO:0000259" key="10">
    <source>
        <dbReference type="PROSITE" id="PS51873"/>
    </source>
</evidence>
<dbReference type="InterPro" id="IPR006683">
    <property type="entry name" value="Thioestr_dom"/>
</dbReference>
<dbReference type="InterPro" id="IPR002867">
    <property type="entry name" value="IBR_dom"/>
</dbReference>
<evidence type="ECO:0000256" key="5">
    <source>
        <dbReference type="ARBA" id="ARBA00022786"/>
    </source>
</evidence>
<dbReference type="Gene3D" id="3.30.40.10">
    <property type="entry name" value="Zinc/RING finger domain, C3HC4 (zinc finger)"/>
    <property type="match status" value="1"/>
</dbReference>
<evidence type="ECO:0000313" key="12">
    <source>
        <dbReference type="Proteomes" id="UP000215289"/>
    </source>
</evidence>
<dbReference type="STRING" id="1245748.A0A3R7J6P2"/>
<evidence type="ECO:0000259" key="9">
    <source>
        <dbReference type="PROSITE" id="PS50089"/>
    </source>
</evidence>
<dbReference type="InterPro" id="IPR029069">
    <property type="entry name" value="HotDog_dom_sf"/>
</dbReference>
<comment type="caution">
    <text evidence="11">The sequence shown here is derived from an EMBL/GenBank/DDBJ whole genome shotgun (WGS) entry which is preliminary data.</text>
</comment>
<dbReference type="GO" id="GO:0008270">
    <property type="term" value="F:zinc ion binding"/>
    <property type="evidence" value="ECO:0007669"/>
    <property type="project" value="UniProtKB-KW"/>
</dbReference>
<dbReference type="PANTHER" id="PTHR47260">
    <property type="entry name" value="UPF0644 PROTEIN PB2B4.06"/>
    <property type="match status" value="1"/>
</dbReference>
<dbReference type="GO" id="GO:0016740">
    <property type="term" value="F:transferase activity"/>
    <property type="evidence" value="ECO:0007669"/>
    <property type="project" value="UniProtKB-KW"/>
</dbReference>
<keyword evidence="12" id="KW-1185">Reference proteome</keyword>
<dbReference type="Gene3D" id="3.10.129.10">
    <property type="entry name" value="Hotdog Thioesterase"/>
    <property type="match status" value="1"/>
</dbReference>
<dbReference type="CDD" id="cd20335">
    <property type="entry name" value="BRcat_RBR"/>
    <property type="match status" value="1"/>
</dbReference>
<evidence type="ECO:0000256" key="4">
    <source>
        <dbReference type="ARBA" id="ARBA00022771"/>
    </source>
</evidence>
<dbReference type="SUPFAM" id="SSF54637">
    <property type="entry name" value="Thioesterase/thiol ester dehydrase-isomerase"/>
    <property type="match status" value="1"/>
</dbReference>
<dbReference type="InterPro" id="IPR052061">
    <property type="entry name" value="PTE-AB_protein"/>
</dbReference>
<feature type="region of interest" description="Disordered" evidence="8">
    <location>
        <begin position="367"/>
        <end position="431"/>
    </location>
</feature>
<dbReference type="InterPro" id="IPR001841">
    <property type="entry name" value="Znf_RING"/>
</dbReference>
<dbReference type="CDD" id="cd03443">
    <property type="entry name" value="PaaI_thioesterase"/>
    <property type="match status" value="1"/>
</dbReference>
<dbReference type="PROSITE" id="PS00518">
    <property type="entry name" value="ZF_RING_1"/>
    <property type="match status" value="1"/>
</dbReference>
<dbReference type="Pfam" id="PF01485">
    <property type="entry name" value="IBR"/>
    <property type="match status" value="2"/>
</dbReference>
<dbReference type="PANTHER" id="PTHR47260:SF2">
    <property type="entry name" value="THIOESTERASE DOMAIN-CONTAINING PROTEIN-RELATED"/>
    <property type="match status" value="1"/>
</dbReference>
<evidence type="ECO:0000256" key="3">
    <source>
        <dbReference type="ARBA" id="ARBA00022737"/>
    </source>
</evidence>
<dbReference type="InterPro" id="IPR013083">
    <property type="entry name" value="Znf_RING/FYVE/PHD"/>
</dbReference>
<feature type="compositionally biased region" description="Low complexity" evidence="8">
    <location>
        <begin position="370"/>
        <end position="383"/>
    </location>
</feature>
<dbReference type="Pfam" id="PF03061">
    <property type="entry name" value="4HBT"/>
    <property type="match status" value="1"/>
</dbReference>
<dbReference type="InterPro" id="IPR017907">
    <property type="entry name" value="Znf_RING_CS"/>
</dbReference>
<keyword evidence="4 7" id="KW-0863">Zinc-finger</keyword>
<keyword evidence="6" id="KW-0862">Zinc</keyword>
<reference evidence="11 12" key="1">
    <citation type="submission" date="2018-08" db="EMBL/GenBank/DDBJ databases">
        <title>Draft genome sequences of two Aspergillus turcosus clinical strains isolated from bronchoalveolar lavage fluid: one azole-susceptible and the other azole-resistant.</title>
        <authorList>
            <person name="Parent-Michaud M."/>
            <person name="Dufresne P.J."/>
            <person name="Fournier E."/>
            <person name="Martineau C."/>
            <person name="Moreira S."/>
            <person name="Perkins V."/>
            <person name="De Repentigny L."/>
            <person name="Dufresne S.F."/>
        </authorList>
    </citation>
    <scope>NUCLEOTIDE SEQUENCE [LARGE SCALE GENOMIC DNA]</scope>
    <source>
        <strain evidence="11">HMR AF 1038</strain>
    </source>
</reference>
<dbReference type="Gene3D" id="1.20.120.1750">
    <property type="match status" value="1"/>
</dbReference>